<dbReference type="Pfam" id="PF07782">
    <property type="entry name" value="DC_STAMP"/>
    <property type="match status" value="1"/>
</dbReference>
<evidence type="ECO:0000256" key="2">
    <source>
        <dbReference type="ARBA" id="ARBA00022692"/>
    </source>
</evidence>
<keyword evidence="8" id="KW-1185">Reference proteome</keyword>
<keyword evidence="2 6" id="KW-0812">Transmembrane</keyword>
<dbReference type="InterPro" id="IPR051856">
    <property type="entry name" value="CSR-E3_Ligase_Protein"/>
</dbReference>
<evidence type="ECO:0000313" key="8">
    <source>
        <dbReference type="Proteomes" id="UP000749559"/>
    </source>
</evidence>
<feature type="transmembrane region" description="Helical" evidence="6">
    <location>
        <begin position="170"/>
        <end position="189"/>
    </location>
</feature>
<feature type="transmembrane region" description="Helical" evidence="6">
    <location>
        <begin position="532"/>
        <end position="556"/>
    </location>
</feature>
<comment type="caution">
    <text evidence="7">The sequence shown here is derived from an EMBL/GenBank/DDBJ whole genome shotgun (WGS) entry which is preliminary data.</text>
</comment>
<feature type="region of interest" description="Disordered" evidence="5">
    <location>
        <begin position="1"/>
        <end position="20"/>
    </location>
</feature>
<dbReference type="AlphaFoldDB" id="A0A8J1UCI3"/>
<keyword evidence="3 6" id="KW-1133">Transmembrane helix</keyword>
<dbReference type="PANTHER" id="PTHR21041">
    <property type="entry name" value="DENDRITIC CELL-SPECIFIC TRANSMEMBRANE PROTEIN"/>
    <property type="match status" value="1"/>
</dbReference>
<evidence type="ECO:0000256" key="1">
    <source>
        <dbReference type="ARBA" id="ARBA00004141"/>
    </source>
</evidence>
<dbReference type="PANTHER" id="PTHR21041:SF17">
    <property type="entry name" value="E3 UBIQUITIN-PROTEIN LIGASE DCST1"/>
    <property type="match status" value="1"/>
</dbReference>
<evidence type="ECO:0000256" key="6">
    <source>
        <dbReference type="SAM" id="Phobius"/>
    </source>
</evidence>
<proteinExistence type="predicted"/>
<feature type="transmembrane region" description="Helical" evidence="6">
    <location>
        <begin position="635"/>
        <end position="654"/>
    </location>
</feature>
<dbReference type="Proteomes" id="UP000749559">
    <property type="component" value="Unassembled WGS sequence"/>
</dbReference>
<accession>A0A8J1UCI3</accession>
<dbReference type="EMBL" id="CAIIXF020000006">
    <property type="protein sequence ID" value="CAH1785287.1"/>
    <property type="molecule type" value="Genomic_DNA"/>
</dbReference>
<keyword evidence="4 6" id="KW-0472">Membrane</keyword>
<evidence type="ECO:0000313" key="7">
    <source>
        <dbReference type="EMBL" id="CAH1785287.1"/>
    </source>
</evidence>
<name>A0A8J1UCI3_OWEFU</name>
<comment type="subcellular location">
    <subcellularLocation>
        <location evidence="1">Membrane</location>
        <topology evidence="1">Multi-pass membrane protein</topology>
    </subcellularLocation>
</comment>
<dbReference type="GO" id="GO:0016020">
    <property type="term" value="C:membrane"/>
    <property type="evidence" value="ECO:0007669"/>
    <property type="project" value="UniProtKB-SubCell"/>
</dbReference>
<feature type="transmembrane region" description="Helical" evidence="6">
    <location>
        <begin position="250"/>
        <end position="268"/>
    </location>
</feature>
<gene>
    <name evidence="7" type="ORF">OFUS_LOCUS11364</name>
</gene>
<dbReference type="OrthoDB" id="6598372at2759"/>
<evidence type="ECO:0000256" key="3">
    <source>
        <dbReference type="ARBA" id="ARBA00022989"/>
    </source>
</evidence>
<dbReference type="InterPro" id="IPR012858">
    <property type="entry name" value="DC_STAMP-like"/>
</dbReference>
<sequence length="708" mass="79114">MDRPSNEQLHDGVLSPAKPVCIERNSDSELHDYGKSLAHAKTEDGLPEIVDPSSTVEYLSNIDNMAIDLSGHHPEMRPSLRPTSLLLEEDAMADMPSLRKNKTALRNARNAKHQNASIMDYINLSMVSPVVGETMSDWVMVHPQSLTRTYSNSSELERGNKCKCKYFKNIWAFFIALLFCCSLIALIFYTEGYLVPEKKPNTNSNGTSFGIKLFGQNASFDTPRNDTNAERLPVVEAVNHAPKIIYPPPAGVAIALGIAFLIALAVAMSQRARCIALLTLPGITTSRGRAIMLTIILRLLPTGPITNTLDNAKKIPEATSCQVKMLSQEVRSIQSALLERVHGYSREFEATVRQMFALQIETLKKIIDAPKRLLGDAFGDIGIDVSGINASVRIHNITLFAHDLEDYSNKVDAERYFDLPNVTGTESLATIGSKLNAEFADKTYFIRRLLSILGSVLSVSVVLVLIQACCYHRGYQRHLDYDNIYVTSAFKELDTERRFQMKKTLLPLRRKERAQYIDSTSCCLSGQERVSVLWGLIVILPFLAGAVLLCLLDFVLYRTLEVIREEANVTVVIDGGTGFKVSLNDTSPRISQLLYQSVPLLFKSNSTTFDYFMQINTERCLPDPLPPFYEDTTRLGHLIAMFGGIFILTILQSYGARLQHKIAAAYYPVPCSRTATGCIPVSQYDDTTCHVRTTLTRQIHEQKPIQRR</sequence>
<evidence type="ECO:0000256" key="4">
    <source>
        <dbReference type="ARBA" id="ARBA00023136"/>
    </source>
</evidence>
<evidence type="ECO:0000256" key="5">
    <source>
        <dbReference type="SAM" id="MobiDB-lite"/>
    </source>
</evidence>
<organism evidence="7 8">
    <name type="scientific">Owenia fusiformis</name>
    <name type="common">Polychaete worm</name>
    <dbReference type="NCBI Taxonomy" id="6347"/>
    <lineage>
        <taxon>Eukaryota</taxon>
        <taxon>Metazoa</taxon>
        <taxon>Spiralia</taxon>
        <taxon>Lophotrochozoa</taxon>
        <taxon>Annelida</taxon>
        <taxon>Polychaeta</taxon>
        <taxon>Sedentaria</taxon>
        <taxon>Canalipalpata</taxon>
        <taxon>Sabellida</taxon>
        <taxon>Oweniida</taxon>
        <taxon>Oweniidae</taxon>
        <taxon>Owenia</taxon>
    </lineage>
</organism>
<protein>
    <submittedName>
        <fullName evidence="7">Uncharacterized protein</fullName>
    </submittedName>
</protein>
<reference evidence="7" key="1">
    <citation type="submission" date="2022-03" db="EMBL/GenBank/DDBJ databases">
        <authorList>
            <person name="Martin C."/>
        </authorList>
    </citation>
    <scope>NUCLEOTIDE SEQUENCE</scope>
</reference>
<feature type="transmembrane region" description="Helical" evidence="6">
    <location>
        <begin position="449"/>
        <end position="468"/>
    </location>
</feature>
<feature type="compositionally biased region" description="Basic and acidic residues" evidence="5">
    <location>
        <begin position="1"/>
        <end position="10"/>
    </location>
</feature>